<keyword evidence="4 7" id="KW-0472">Membrane</keyword>
<evidence type="ECO:0000256" key="2">
    <source>
        <dbReference type="ARBA" id="ARBA00022692"/>
    </source>
</evidence>
<keyword evidence="3 7" id="KW-1133">Transmembrane helix</keyword>
<organism evidence="9 10">
    <name type="scientific">Alectoria fallacina</name>
    <dbReference type="NCBI Taxonomy" id="1903189"/>
    <lineage>
        <taxon>Eukaryota</taxon>
        <taxon>Fungi</taxon>
        <taxon>Dikarya</taxon>
        <taxon>Ascomycota</taxon>
        <taxon>Pezizomycotina</taxon>
        <taxon>Lecanoromycetes</taxon>
        <taxon>OSLEUM clade</taxon>
        <taxon>Lecanoromycetidae</taxon>
        <taxon>Lecanorales</taxon>
        <taxon>Lecanorineae</taxon>
        <taxon>Parmeliaceae</taxon>
        <taxon>Alectoria</taxon>
    </lineage>
</organism>
<dbReference type="AlphaFoldDB" id="A0A8H3G6S7"/>
<dbReference type="Proteomes" id="UP000664203">
    <property type="component" value="Unassembled WGS sequence"/>
</dbReference>
<dbReference type="InterPro" id="IPR049326">
    <property type="entry name" value="Rhodopsin_dom_fungi"/>
</dbReference>
<dbReference type="OrthoDB" id="5022096at2759"/>
<gene>
    <name evidence="9" type="ORF">ALECFALPRED_006501</name>
</gene>
<keyword evidence="10" id="KW-1185">Reference proteome</keyword>
<dbReference type="GO" id="GO:0016020">
    <property type="term" value="C:membrane"/>
    <property type="evidence" value="ECO:0007669"/>
    <property type="project" value="UniProtKB-SubCell"/>
</dbReference>
<comment type="similarity">
    <text evidence="5">Belongs to the SAT4 family.</text>
</comment>
<evidence type="ECO:0000256" key="7">
    <source>
        <dbReference type="SAM" id="Phobius"/>
    </source>
</evidence>
<dbReference type="InterPro" id="IPR052337">
    <property type="entry name" value="SAT4-like"/>
</dbReference>
<evidence type="ECO:0000256" key="3">
    <source>
        <dbReference type="ARBA" id="ARBA00022989"/>
    </source>
</evidence>
<feature type="domain" description="Rhodopsin" evidence="8">
    <location>
        <begin position="29"/>
        <end position="264"/>
    </location>
</feature>
<comment type="subcellular location">
    <subcellularLocation>
        <location evidence="1">Membrane</location>
        <topology evidence="1">Multi-pass membrane protein</topology>
    </subcellularLocation>
</comment>
<dbReference type="Pfam" id="PF20684">
    <property type="entry name" value="Fung_rhodopsin"/>
    <property type="match status" value="1"/>
</dbReference>
<reference evidence="9" key="1">
    <citation type="submission" date="2021-03" db="EMBL/GenBank/DDBJ databases">
        <authorList>
            <person name="Tagirdzhanova G."/>
        </authorList>
    </citation>
    <scope>NUCLEOTIDE SEQUENCE</scope>
</reference>
<evidence type="ECO:0000313" key="10">
    <source>
        <dbReference type="Proteomes" id="UP000664203"/>
    </source>
</evidence>
<evidence type="ECO:0000256" key="4">
    <source>
        <dbReference type="ARBA" id="ARBA00023136"/>
    </source>
</evidence>
<sequence>MAGDQGNWGPAILALTIAFLVVVFLFLFLRIVTRVWIVHQFWWDDAAITLAVLGTTIGAGLDFVEVNYGFGKHQQFLTSHNLQEFRKYTYGEWIQTFATLMWTKVSICLFLMRLPNSKALLLPLQCAVAFLLFSNTILTIIWIMQCQPIHAAWDNSGTCMSREAKEGIILAQAVISVVSDFTFAAFPILFLWRVQIDLKTKIGLWALMCLGFITGACCLVRTVLNNQSVPLDGTYDGIINWLWRLFEVQIGIIAACIPTLRPLYLWVTRRVGGDTQGLDKNIKFPLTNDPQSWVENVGEGKENASDTAINELDHDHGHEHQRKDTMTEDLIREGILVSEPIDTGIRRESAHPGDASEDPRLKNEMHKYGIDEC</sequence>
<evidence type="ECO:0000313" key="9">
    <source>
        <dbReference type="EMBL" id="CAF9935627.1"/>
    </source>
</evidence>
<name>A0A8H3G6S7_9LECA</name>
<evidence type="ECO:0000256" key="5">
    <source>
        <dbReference type="ARBA" id="ARBA00038359"/>
    </source>
</evidence>
<protein>
    <recommendedName>
        <fullName evidence="8">Rhodopsin domain-containing protein</fullName>
    </recommendedName>
</protein>
<feature type="transmembrane region" description="Helical" evidence="7">
    <location>
        <begin position="168"/>
        <end position="192"/>
    </location>
</feature>
<evidence type="ECO:0000256" key="1">
    <source>
        <dbReference type="ARBA" id="ARBA00004141"/>
    </source>
</evidence>
<accession>A0A8H3G6S7</accession>
<feature type="region of interest" description="Disordered" evidence="6">
    <location>
        <begin position="342"/>
        <end position="373"/>
    </location>
</feature>
<evidence type="ECO:0000256" key="6">
    <source>
        <dbReference type="SAM" id="MobiDB-lite"/>
    </source>
</evidence>
<feature type="transmembrane region" description="Helical" evidence="7">
    <location>
        <begin position="12"/>
        <end position="29"/>
    </location>
</feature>
<evidence type="ECO:0000259" key="8">
    <source>
        <dbReference type="Pfam" id="PF20684"/>
    </source>
</evidence>
<dbReference type="EMBL" id="CAJPDR010000413">
    <property type="protein sequence ID" value="CAF9935627.1"/>
    <property type="molecule type" value="Genomic_DNA"/>
</dbReference>
<keyword evidence="2 7" id="KW-0812">Transmembrane</keyword>
<proteinExistence type="inferred from homology"/>
<feature type="compositionally biased region" description="Basic and acidic residues" evidence="6">
    <location>
        <begin position="357"/>
        <end position="373"/>
    </location>
</feature>
<dbReference type="PANTHER" id="PTHR33048:SF129">
    <property type="entry name" value="INTEGRAL MEMBRANE PROTEIN-RELATED"/>
    <property type="match status" value="1"/>
</dbReference>
<feature type="transmembrane region" description="Helical" evidence="7">
    <location>
        <begin position="242"/>
        <end position="260"/>
    </location>
</feature>
<dbReference type="PANTHER" id="PTHR33048">
    <property type="entry name" value="PTH11-LIKE INTEGRAL MEMBRANE PROTEIN (AFU_ORTHOLOGUE AFUA_5G11245)"/>
    <property type="match status" value="1"/>
</dbReference>
<feature type="transmembrane region" description="Helical" evidence="7">
    <location>
        <begin position="119"/>
        <end position="144"/>
    </location>
</feature>
<comment type="caution">
    <text evidence="9">The sequence shown here is derived from an EMBL/GenBank/DDBJ whole genome shotgun (WGS) entry which is preliminary data.</text>
</comment>
<feature type="transmembrane region" description="Helical" evidence="7">
    <location>
        <begin position="204"/>
        <end position="222"/>
    </location>
</feature>